<keyword evidence="4" id="KW-1185">Reference proteome</keyword>
<feature type="transmembrane region" description="Helical" evidence="2">
    <location>
        <begin position="6"/>
        <end position="25"/>
    </location>
</feature>
<evidence type="ECO:0000256" key="1">
    <source>
        <dbReference type="SAM" id="MobiDB-lite"/>
    </source>
</evidence>
<evidence type="ECO:0000313" key="4">
    <source>
        <dbReference type="Proteomes" id="UP001500187"/>
    </source>
</evidence>
<keyword evidence="2" id="KW-0472">Membrane</keyword>
<dbReference type="Proteomes" id="UP001500187">
    <property type="component" value="Unassembled WGS sequence"/>
</dbReference>
<dbReference type="InterPro" id="IPR031596">
    <property type="entry name" value="MaAIMP_sms"/>
</dbReference>
<keyword evidence="2" id="KW-1133">Transmembrane helix</keyword>
<name>A0ABP9B521_9MICC</name>
<evidence type="ECO:0000256" key="2">
    <source>
        <dbReference type="SAM" id="Phobius"/>
    </source>
</evidence>
<comment type="caution">
    <text evidence="3">The sequence shown here is derived from an EMBL/GenBank/DDBJ whole genome shotgun (WGS) entry which is preliminary data.</text>
</comment>
<feature type="region of interest" description="Disordered" evidence="1">
    <location>
        <begin position="30"/>
        <end position="50"/>
    </location>
</feature>
<dbReference type="EMBL" id="BAABKP010000001">
    <property type="protein sequence ID" value="GAA4789295.1"/>
    <property type="molecule type" value="Genomic_DNA"/>
</dbReference>
<gene>
    <name evidence="3" type="ORF">GCM10023352_03940</name>
</gene>
<evidence type="ECO:0008006" key="5">
    <source>
        <dbReference type="Google" id="ProtNLM"/>
    </source>
</evidence>
<dbReference type="NCBIfam" id="NF033493">
    <property type="entry name" value="MetS_like_NSS"/>
    <property type="match status" value="1"/>
</dbReference>
<protein>
    <recommendedName>
        <fullName evidence="5">Methionine/alanine importer small subunit</fullName>
    </recommendedName>
</protein>
<accession>A0ABP9B521</accession>
<keyword evidence="2" id="KW-0812">Transmembrane</keyword>
<dbReference type="Pfam" id="PF16951">
    <property type="entry name" value="MaAIMP_sms"/>
    <property type="match status" value="1"/>
</dbReference>
<organism evidence="3 4">
    <name type="scientific">Rothia endophytica</name>
    <dbReference type="NCBI Taxonomy" id="1324766"/>
    <lineage>
        <taxon>Bacteria</taxon>
        <taxon>Bacillati</taxon>
        <taxon>Actinomycetota</taxon>
        <taxon>Actinomycetes</taxon>
        <taxon>Micrococcales</taxon>
        <taxon>Micrococcaceae</taxon>
        <taxon>Rothia</taxon>
    </lineage>
</organism>
<proteinExistence type="predicted"/>
<reference evidence="4" key="1">
    <citation type="journal article" date="2019" name="Int. J. Syst. Evol. Microbiol.">
        <title>The Global Catalogue of Microorganisms (GCM) 10K type strain sequencing project: providing services to taxonomists for standard genome sequencing and annotation.</title>
        <authorList>
            <consortium name="The Broad Institute Genomics Platform"/>
            <consortium name="The Broad Institute Genome Sequencing Center for Infectious Disease"/>
            <person name="Wu L."/>
            <person name="Ma J."/>
        </authorList>
    </citation>
    <scope>NUCLEOTIDE SEQUENCE [LARGE SCALE GENOMIC DNA]</scope>
    <source>
        <strain evidence="4">JCM 18541</strain>
    </source>
</reference>
<sequence>MSTPAIIMLFISIALIWGGLGAALVHMSRHPDEAGSEPNDGSEVSASTQL</sequence>
<dbReference type="RefSeq" id="WP_345444093.1">
    <property type="nucleotide sequence ID" value="NZ_BAABKP010000001.1"/>
</dbReference>
<evidence type="ECO:0000313" key="3">
    <source>
        <dbReference type="EMBL" id="GAA4789295.1"/>
    </source>
</evidence>